<dbReference type="STRING" id="1301098.PKB_1372"/>
<gene>
    <name evidence="1" type="ORF">PKB_1372</name>
</gene>
<dbReference type="HOGENOM" id="CLU_155154_0_0_6"/>
<evidence type="ECO:0000313" key="2">
    <source>
        <dbReference type="Proteomes" id="UP000025241"/>
    </source>
</evidence>
<evidence type="ECO:0000313" key="1">
    <source>
        <dbReference type="EMBL" id="CDF82735.1"/>
    </source>
</evidence>
<reference evidence="1 2" key="2">
    <citation type="submission" date="2014-05" db="EMBL/GenBank/DDBJ databases">
        <title>Genome sequence of the 3-chlorobenzoate degrading bacterium Pseudomonas knackmussii B13 shows multiple evidence for horizontal gene transfer.</title>
        <authorList>
            <person name="Miyazaki R."/>
            <person name="Bertelli C."/>
            <person name="Falquet L."/>
            <person name="Robinson-Rechavi M."/>
            <person name="Gharib W."/>
            <person name="Roy S."/>
            <person name="Van der Meer J.R."/>
        </authorList>
    </citation>
    <scope>NUCLEOTIDE SEQUENCE [LARGE SCALE GENOMIC DNA]</scope>
    <source>
        <strain evidence="1 2">B13</strain>
    </source>
</reference>
<organism evidence="1 2">
    <name type="scientific">Pseudomonas knackmussii (strain DSM 6978 / CCUG 54928 / LMG 23759 / B13)</name>
    <dbReference type="NCBI Taxonomy" id="1301098"/>
    <lineage>
        <taxon>Bacteria</taxon>
        <taxon>Pseudomonadati</taxon>
        <taxon>Pseudomonadota</taxon>
        <taxon>Gammaproteobacteria</taxon>
        <taxon>Pseudomonadales</taxon>
        <taxon>Pseudomonadaceae</taxon>
        <taxon>Pseudomonas</taxon>
    </lineage>
</organism>
<reference evidence="1 2" key="1">
    <citation type="submission" date="2013-03" db="EMBL/GenBank/DDBJ databases">
        <authorList>
            <person name="Linke B."/>
        </authorList>
    </citation>
    <scope>NUCLEOTIDE SEQUENCE [LARGE SCALE GENOMIC DNA]</scope>
    <source>
        <strain evidence="1 2">B13</strain>
    </source>
</reference>
<name>A0A024HCD8_PSEKB</name>
<accession>A0A024HCD8</accession>
<dbReference type="RefSeq" id="WP_043250141.1">
    <property type="nucleotide sequence ID" value="NZ_HG322950.1"/>
</dbReference>
<dbReference type="KEGG" id="pkc:PKB_1372"/>
<dbReference type="AlphaFoldDB" id="A0A024HCD8"/>
<dbReference type="Proteomes" id="UP000025241">
    <property type="component" value="Chromosome I"/>
</dbReference>
<dbReference type="eggNOG" id="ENOG5033B6C">
    <property type="taxonomic scope" value="Bacteria"/>
</dbReference>
<dbReference type="EMBL" id="HG322950">
    <property type="protein sequence ID" value="CDF82735.1"/>
    <property type="molecule type" value="Genomic_DNA"/>
</dbReference>
<sequence>MQPSDQLVSKVPAPVVANARTANTVNGGRVADYNVAAWLLVPGMAELPVTLIARYRDGEQVREVVIDHGSLNGHGRILLSGVARLPFRQRIEDLQIRLRAALQLSRLTVEELFVQAVEQIHASDQRLPANSLSL</sequence>
<protein>
    <submittedName>
        <fullName evidence="1">Uncharacterized protein</fullName>
    </submittedName>
</protein>
<keyword evidence="2" id="KW-1185">Reference proteome</keyword>
<dbReference type="OrthoDB" id="6887140at2"/>
<dbReference type="PATRIC" id="fig|1301098.3.peg.1364"/>
<proteinExistence type="predicted"/>